<keyword evidence="5" id="KW-1185">Reference proteome</keyword>
<dbReference type="AlphaFoldDB" id="A0A369J247"/>
<dbReference type="InterPro" id="IPR011935">
    <property type="entry name" value="CHP02231"/>
</dbReference>
<evidence type="ECO:0000256" key="1">
    <source>
        <dbReference type="SAM" id="Coils"/>
    </source>
</evidence>
<dbReference type="Pfam" id="PF13598">
    <property type="entry name" value="DUF4139"/>
    <property type="match status" value="1"/>
</dbReference>
<dbReference type="NCBIfam" id="TIGR02231">
    <property type="entry name" value="mucoidy inhibitor MuiA family protein"/>
    <property type="match status" value="1"/>
</dbReference>
<organism evidence="4 5">
    <name type="scientific">Hypsizygus marmoreus</name>
    <name type="common">White beech mushroom</name>
    <name type="synonym">Agaricus marmoreus</name>
    <dbReference type="NCBI Taxonomy" id="39966"/>
    <lineage>
        <taxon>Eukaryota</taxon>
        <taxon>Fungi</taxon>
        <taxon>Dikarya</taxon>
        <taxon>Basidiomycota</taxon>
        <taxon>Agaricomycotina</taxon>
        <taxon>Agaricomycetes</taxon>
        <taxon>Agaricomycetidae</taxon>
        <taxon>Agaricales</taxon>
        <taxon>Tricholomatineae</taxon>
        <taxon>Lyophyllaceae</taxon>
        <taxon>Hypsizygus</taxon>
    </lineage>
</organism>
<dbReference type="EMBL" id="LUEZ02000184">
    <property type="protein sequence ID" value="RDB15220.1"/>
    <property type="molecule type" value="Genomic_DNA"/>
</dbReference>
<evidence type="ECO:0000259" key="2">
    <source>
        <dbReference type="Pfam" id="PF13598"/>
    </source>
</evidence>
<evidence type="ECO:0000259" key="3">
    <source>
        <dbReference type="Pfam" id="PF13600"/>
    </source>
</evidence>
<dbReference type="InParanoid" id="A0A369J247"/>
<gene>
    <name evidence="4" type="primary">F37C4.5_4</name>
    <name evidence="4" type="ORF">Hypma_004831</name>
</gene>
<feature type="coiled-coil region" evidence="1">
    <location>
        <begin position="136"/>
        <end position="177"/>
    </location>
</feature>
<dbReference type="PANTHER" id="PTHR31005">
    <property type="entry name" value="DUF4139 DOMAIN-CONTAINING PROTEIN"/>
    <property type="match status" value="1"/>
</dbReference>
<feature type="domain" description="DUF4140" evidence="3">
    <location>
        <begin position="30"/>
        <end position="129"/>
    </location>
</feature>
<dbReference type="Pfam" id="PF13600">
    <property type="entry name" value="DUF4140"/>
    <property type="match status" value="1"/>
</dbReference>
<comment type="caution">
    <text evidence="4">The sequence shown here is derived from an EMBL/GenBank/DDBJ whole genome shotgun (WGS) entry which is preliminary data.</text>
</comment>
<evidence type="ECO:0000313" key="5">
    <source>
        <dbReference type="Proteomes" id="UP000076154"/>
    </source>
</evidence>
<sequence>MEPRNVERPPPFQPSNIELVAKDDSTISGVSVYSGRAEVTRIFKFKVQTGQNQITVNGLPSVLDQESLRVQGRGAATIHDVTISRIPRLPVPTTSPTLTALQAKKERIVMALARCKKGIASLETYLATLHVQYIDVTQLRKVVKEYDATAEELDNQRLELQKELADVDKKLEDERTKLAGTGFDEKLNLRAVIGVFADSESEVEITLIYAVHGASWNAGYDIRVDMQAKEEPVTLIYKAGITQNTGEDWGDISLTLETATPTFGVGVPALDPWNLSIYKPEPIMLASQAAPPPPRWSMAPRAGRGGFGKSALVPHEATYAESYREPSIIAHRELEVSSKGNVSATFQVPGLISIPSDGVAHNVTIVQLKLNAKMSWVCVPKKDTKTHLSAKIKNASQYTLLRGTASVYMDGSFISRSEVPAVSPDESFDCALGLDPSIRITYHPRVKKQSQSGFVTKTANHVFTQNITIFNTKSMAIDNVRIVDQIPVSEDAQIQVRLINPSLSSALITGSRDSATASMIEAVRKPVPISKGVTALWDGADEPEVDGETLGRNGKLNWVCSVPPQSKVNLVLQWEVVVPARTDILGLALAVCYP</sequence>
<feature type="domain" description="DUF4139" evidence="2">
    <location>
        <begin position="205"/>
        <end position="579"/>
    </location>
</feature>
<dbReference type="InterPro" id="IPR037291">
    <property type="entry name" value="DUF4139"/>
</dbReference>
<reference evidence="4" key="1">
    <citation type="submission" date="2018-04" db="EMBL/GenBank/DDBJ databases">
        <title>Whole genome sequencing of Hypsizygus marmoreus.</title>
        <authorList>
            <person name="Choi I.-G."/>
            <person name="Min B."/>
            <person name="Kim J.-G."/>
            <person name="Kim S."/>
            <person name="Oh Y.-L."/>
            <person name="Kong W.-S."/>
            <person name="Park H."/>
            <person name="Jeong J."/>
            <person name="Song E.-S."/>
        </authorList>
    </citation>
    <scope>NUCLEOTIDE SEQUENCE [LARGE SCALE GENOMIC DNA]</scope>
    <source>
        <strain evidence="4">51987-8</strain>
    </source>
</reference>
<dbReference type="OrthoDB" id="10068793at2759"/>
<protein>
    <submittedName>
        <fullName evidence="4">Protein F37C4.5</fullName>
    </submittedName>
</protein>
<dbReference type="Proteomes" id="UP000076154">
    <property type="component" value="Unassembled WGS sequence"/>
</dbReference>
<dbReference type="InterPro" id="IPR025554">
    <property type="entry name" value="DUF4140"/>
</dbReference>
<evidence type="ECO:0000313" key="4">
    <source>
        <dbReference type="EMBL" id="RDB15220.1"/>
    </source>
</evidence>
<keyword evidence="1" id="KW-0175">Coiled coil</keyword>
<name>A0A369J247_HYPMA</name>
<accession>A0A369J247</accession>
<dbReference type="PANTHER" id="PTHR31005:SF8">
    <property type="entry name" value="DUF4139 DOMAIN-CONTAINING PROTEIN"/>
    <property type="match status" value="1"/>
</dbReference>
<proteinExistence type="predicted"/>